<evidence type="ECO:0000313" key="2">
    <source>
        <dbReference type="EMBL" id="GAA0874964.1"/>
    </source>
</evidence>
<accession>A0ABN1MNV3</accession>
<dbReference type="PANTHER" id="PTHR30203:SF23">
    <property type="entry name" value="OUTER MEMBRANE EFFLUX PROTEIN"/>
    <property type="match status" value="1"/>
</dbReference>
<dbReference type="InterPro" id="IPR003423">
    <property type="entry name" value="OMP_efflux"/>
</dbReference>
<dbReference type="SUPFAM" id="SSF56954">
    <property type="entry name" value="Outer membrane efflux proteins (OEP)"/>
    <property type="match status" value="1"/>
</dbReference>
<dbReference type="EMBL" id="BAAAFH010000007">
    <property type="protein sequence ID" value="GAA0874964.1"/>
    <property type="molecule type" value="Genomic_DNA"/>
</dbReference>
<sequence>MAIPYHIRFLFILLFSFSVVHAQDTLRLHREQCEAILLKENLTLLAQQLEISQSEAQVIQAKLWPNPTLELDEINLWTSQKGTNNLSYFGDELPPLAGNFGRNQQISISLEQVIKTAGKRKKLIALEQVNVDKSRQYFEDVIRNLKLEFRKQLTQLQYQELLKNTYSRQLSSIRQLTKAYQHQVEQGHLPKGEYIRLKALELEISREIHTINSIINEVQTELKVLMHLPPDVTLQLTPEGFFVDTEIYQSVNASSLLEEAQKYRPDLKIAELEITFQDKLYTYERAQRIPDITLKGGYDRGGNFMYNFIGFGLSVDLPFFNRNQGNIRQAEFGREIAAIQFRHLNNTIENEIILCYRNLMNTVEFTNTIDPGFETILDDLLTGYTQNFSNRNISLLEYLDFLDSYLENKQIIFETGKELHEKTEELNYVLGKDLVK</sequence>
<dbReference type="InterPro" id="IPR010131">
    <property type="entry name" value="MdtP/NodT-like"/>
</dbReference>
<comment type="caution">
    <text evidence="2">The sequence shown here is derived from an EMBL/GenBank/DDBJ whole genome shotgun (WGS) entry which is preliminary data.</text>
</comment>
<dbReference type="Pfam" id="PF02321">
    <property type="entry name" value="OEP"/>
    <property type="match status" value="1"/>
</dbReference>
<dbReference type="PANTHER" id="PTHR30203">
    <property type="entry name" value="OUTER MEMBRANE CATION EFFLUX PROTEIN"/>
    <property type="match status" value="1"/>
</dbReference>
<keyword evidence="3" id="KW-1185">Reference proteome</keyword>
<name>A0ABN1MNV3_9FLAO</name>
<evidence type="ECO:0000256" key="1">
    <source>
        <dbReference type="ARBA" id="ARBA00007613"/>
    </source>
</evidence>
<proteinExistence type="inferred from homology"/>
<protein>
    <submittedName>
        <fullName evidence="2">TolC family protein</fullName>
    </submittedName>
</protein>
<gene>
    <name evidence="2" type="ORF">GCM10009118_13720</name>
</gene>
<comment type="similarity">
    <text evidence="1">Belongs to the outer membrane factor (OMF) (TC 1.B.17) family.</text>
</comment>
<dbReference type="RefSeq" id="WP_343785931.1">
    <property type="nucleotide sequence ID" value="NZ_BAAAFH010000007.1"/>
</dbReference>
<reference evidence="2 3" key="1">
    <citation type="journal article" date="2019" name="Int. J. Syst. Evol. Microbiol.">
        <title>The Global Catalogue of Microorganisms (GCM) 10K type strain sequencing project: providing services to taxonomists for standard genome sequencing and annotation.</title>
        <authorList>
            <consortium name="The Broad Institute Genomics Platform"/>
            <consortium name="The Broad Institute Genome Sequencing Center for Infectious Disease"/>
            <person name="Wu L."/>
            <person name="Ma J."/>
        </authorList>
    </citation>
    <scope>NUCLEOTIDE SEQUENCE [LARGE SCALE GENOMIC DNA]</scope>
    <source>
        <strain evidence="2 3">JCM 16083</strain>
    </source>
</reference>
<evidence type="ECO:0000313" key="3">
    <source>
        <dbReference type="Proteomes" id="UP001501126"/>
    </source>
</evidence>
<dbReference type="Gene3D" id="1.20.1600.10">
    <property type="entry name" value="Outer membrane efflux proteins (OEP)"/>
    <property type="match status" value="1"/>
</dbReference>
<dbReference type="Proteomes" id="UP001501126">
    <property type="component" value="Unassembled WGS sequence"/>
</dbReference>
<organism evidence="2 3">
    <name type="scientific">Wandonia haliotis</name>
    <dbReference type="NCBI Taxonomy" id="574963"/>
    <lineage>
        <taxon>Bacteria</taxon>
        <taxon>Pseudomonadati</taxon>
        <taxon>Bacteroidota</taxon>
        <taxon>Flavobacteriia</taxon>
        <taxon>Flavobacteriales</taxon>
        <taxon>Crocinitomicaceae</taxon>
        <taxon>Wandonia</taxon>
    </lineage>
</organism>